<evidence type="ECO:0000256" key="2">
    <source>
        <dbReference type="ARBA" id="ARBA00023125"/>
    </source>
</evidence>
<dbReference type="SMART" id="SM00342">
    <property type="entry name" value="HTH_ARAC"/>
    <property type="match status" value="1"/>
</dbReference>
<keyword evidence="6" id="KW-1185">Reference proteome</keyword>
<dbReference type="InterPro" id="IPR003313">
    <property type="entry name" value="AraC-bd"/>
</dbReference>
<dbReference type="EMBL" id="JAOQJZ010000002">
    <property type="protein sequence ID" value="MCU6704778.1"/>
    <property type="molecule type" value="Genomic_DNA"/>
</dbReference>
<dbReference type="Gene3D" id="2.60.120.280">
    <property type="entry name" value="Regulatory protein AraC"/>
    <property type="match status" value="1"/>
</dbReference>
<keyword evidence="1" id="KW-0805">Transcription regulation</keyword>
<dbReference type="PROSITE" id="PS01124">
    <property type="entry name" value="HTH_ARAC_FAMILY_2"/>
    <property type="match status" value="1"/>
</dbReference>
<dbReference type="PANTHER" id="PTHR43280:SF30">
    <property type="entry name" value="MMSAB OPERON REGULATORY PROTEIN"/>
    <property type="match status" value="1"/>
</dbReference>
<dbReference type="RefSeq" id="WP_022288341.1">
    <property type="nucleotide sequence ID" value="NZ_JAOQJZ010000002.1"/>
</dbReference>
<keyword evidence="3" id="KW-0804">Transcription</keyword>
<dbReference type="PRINTS" id="PR00032">
    <property type="entry name" value="HTHARAC"/>
</dbReference>
<dbReference type="InterPro" id="IPR018060">
    <property type="entry name" value="HTH_AraC"/>
</dbReference>
<evidence type="ECO:0000313" key="6">
    <source>
        <dbReference type="Proteomes" id="UP001208131"/>
    </source>
</evidence>
<gene>
    <name evidence="5" type="ORF">OCV57_02400</name>
</gene>
<dbReference type="Gene3D" id="1.10.10.60">
    <property type="entry name" value="Homeodomain-like"/>
    <property type="match status" value="2"/>
</dbReference>
<dbReference type="Pfam" id="PF02311">
    <property type="entry name" value="AraC_binding"/>
    <property type="match status" value="1"/>
</dbReference>
<comment type="caution">
    <text evidence="5">The sequence shown here is derived from an EMBL/GenBank/DDBJ whole genome shotgun (WGS) entry which is preliminary data.</text>
</comment>
<proteinExistence type="predicted"/>
<reference evidence="5 6" key="1">
    <citation type="journal article" date="2021" name="ISME Commun">
        <title>Automated analysis of genomic sequences facilitates high-throughput and comprehensive description of bacteria.</title>
        <authorList>
            <person name="Hitch T.C.A."/>
        </authorList>
    </citation>
    <scope>NUCLEOTIDE SEQUENCE [LARGE SCALE GENOMIC DNA]</scope>
    <source>
        <strain evidence="5 6">Sanger_31</strain>
    </source>
</reference>
<dbReference type="Pfam" id="PF12833">
    <property type="entry name" value="HTH_18"/>
    <property type="match status" value="1"/>
</dbReference>
<dbReference type="InterPro" id="IPR037923">
    <property type="entry name" value="HTH-like"/>
</dbReference>
<name>A0AAE3IIL6_9FIRM</name>
<dbReference type="AlphaFoldDB" id="A0AAE3IIL6"/>
<dbReference type="GO" id="GO:0043565">
    <property type="term" value="F:sequence-specific DNA binding"/>
    <property type="evidence" value="ECO:0007669"/>
    <property type="project" value="InterPro"/>
</dbReference>
<dbReference type="SUPFAM" id="SSF51215">
    <property type="entry name" value="Regulatory protein AraC"/>
    <property type="match status" value="1"/>
</dbReference>
<dbReference type="SUPFAM" id="SSF46689">
    <property type="entry name" value="Homeodomain-like"/>
    <property type="match status" value="2"/>
</dbReference>
<evidence type="ECO:0000259" key="4">
    <source>
        <dbReference type="PROSITE" id="PS01124"/>
    </source>
</evidence>
<protein>
    <submittedName>
        <fullName evidence="5">AraC family transcriptional regulator</fullName>
    </submittedName>
</protein>
<dbReference type="Proteomes" id="UP001208131">
    <property type="component" value="Unassembled WGS sequence"/>
</dbReference>
<keyword evidence="2" id="KW-0238">DNA-binding</keyword>
<accession>A0AAE3IIL6</accession>
<dbReference type="InterPro" id="IPR020449">
    <property type="entry name" value="Tscrpt_reg_AraC-type_HTH"/>
</dbReference>
<dbReference type="GO" id="GO:0003700">
    <property type="term" value="F:DNA-binding transcription factor activity"/>
    <property type="evidence" value="ECO:0007669"/>
    <property type="project" value="InterPro"/>
</dbReference>
<dbReference type="PANTHER" id="PTHR43280">
    <property type="entry name" value="ARAC-FAMILY TRANSCRIPTIONAL REGULATOR"/>
    <property type="match status" value="1"/>
</dbReference>
<sequence length="288" mass="33836">MFMNVAYLNNSTSTVVDNTKPLIVTSCGNYRVKNRSEVVTHRPKGRKDYQLLYIASGKGHFFIHGEEKTVSAGNIIIYLPDQPQEYVYYRADQTDVYWVHFTGNEVEEILKYYNINLKNNILYIGTSPDYQWLFGQMIQELQLCRPRYDELISLQLRNIFVLISRAIMSAKKFSSTSEKEVAFAMHYFRKNYNTEISIEEYSESRGLSNCWFIQCFKEITGSSPLQYILKLRISNAQNLLENTDYTITEIANMVGYTNSLYFSRLFHKYIGMSPKEYRKVKLKENLRE</sequence>
<evidence type="ECO:0000313" key="5">
    <source>
        <dbReference type="EMBL" id="MCU6704778.1"/>
    </source>
</evidence>
<evidence type="ECO:0000256" key="1">
    <source>
        <dbReference type="ARBA" id="ARBA00023015"/>
    </source>
</evidence>
<evidence type="ECO:0000256" key="3">
    <source>
        <dbReference type="ARBA" id="ARBA00023163"/>
    </source>
</evidence>
<organism evidence="5 6">
    <name type="scientific">Hominimerdicola aceti</name>
    <dbReference type="NCBI Taxonomy" id="2981726"/>
    <lineage>
        <taxon>Bacteria</taxon>
        <taxon>Bacillati</taxon>
        <taxon>Bacillota</taxon>
        <taxon>Clostridia</taxon>
        <taxon>Eubacteriales</taxon>
        <taxon>Oscillospiraceae</taxon>
        <taxon>Hominimerdicola</taxon>
    </lineage>
</organism>
<feature type="domain" description="HTH araC/xylS-type" evidence="4">
    <location>
        <begin position="182"/>
        <end position="280"/>
    </location>
</feature>
<dbReference type="InterPro" id="IPR009057">
    <property type="entry name" value="Homeodomain-like_sf"/>
</dbReference>